<evidence type="ECO:0000313" key="10">
    <source>
        <dbReference type="EMBL" id="KOF80059.1"/>
    </source>
</evidence>
<comment type="subcellular location">
    <subcellularLocation>
        <location evidence="1">Cell membrane</location>
        <topology evidence="1">Lipid-anchor</topology>
    </subcellularLocation>
</comment>
<sequence length="227" mass="25905">MPNPALIAHRRGSLQLSCHESDAADYRVVVMGAARVGKTCIVSQFLHDKYLTDYHETVEELHRGEFVMDGTRIILDILDTSGAYQFPAMRKLAISTSDAFVLVFSVDCEKSFEEMKAMRDQILEERETCDLPIVIVGNKSDVEVKTRIIEKETAEALVAVEWGHGYVETSAKEKVNIEDIFKELVYQAKVQQFRRMPAFRRGRKSMPEISIMTTHTKRKKRNSCNIS</sequence>
<keyword evidence="4" id="KW-0547">Nucleotide-binding</keyword>
<dbReference type="PROSITE" id="PS51421">
    <property type="entry name" value="RAS"/>
    <property type="match status" value="1"/>
</dbReference>
<evidence type="ECO:0000256" key="1">
    <source>
        <dbReference type="ARBA" id="ARBA00004193"/>
    </source>
</evidence>
<dbReference type="OrthoDB" id="265044at2759"/>
<proteinExistence type="inferred from homology"/>
<dbReference type="PANTHER" id="PTHR46149">
    <property type="entry name" value="MIP08469P"/>
    <property type="match status" value="1"/>
</dbReference>
<protein>
    <recommendedName>
        <fullName evidence="11">Small monomeric GTPase</fullName>
    </recommendedName>
</protein>
<dbReference type="Pfam" id="PF00071">
    <property type="entry name" value="Ras"/>
    <property type="match status" value="1"/>
</dbReference>
<dbReference type="PROSITE" id="PS51419">
    <property type="entry name" value="RAB"/>
    <property type="match status" value="1"/>
</dbReference>
<dbReference type="InterPro" id="IPR052236">
    <property type="entry name" value="Small_GTPase_RasD"/>
</dbReference>
<dbReference type="EMBL" id="KQ420505">
    <property type="protein sequence ID" value="KOF80059.1"/>
    <property type="molecule type" value="Genomic_DNA"/>
</dbReference>
<dbReference type="KEGG" id="obi:106874932"/>
<evidence type="ECO:0000256" key="2">
    <source>
        <dbReference type="ARBA" id="ARBA00022475"/>
    </source>
</evidence>
<dbReference type="PANTHER" id="PTHR46149:SF7">
    <property type="entry name" value="GTP-BINDING PROTEIN DI-RAS2"/>
    <property type="match status" value="1"/>
</dbReference>
<evidence type="ECO:0000256" key="5">
    <source>
        <dbReference type="ARBA" id="ARBA00023134"/>
    </source>
</evidence>
<evidence type="ECO:0000256" key="3">
    <source>
        <dbReference type="ARBA" id="ARBA00022481"/>
    </source>
</evidence>
<dbReference type="Gene3D" id="3.40.50.300">
    <property type="entry name" value="P-loop containing nucleotide triphosphate hydrolases"/>
    <property type="match status" value="1"/>
</dbReference>
<dbReference type="SUPFAM" id="SSF52540">
    <property type="entry name" value="P-loop containing nucleoside triphosphate hydrolases"/>
    <property type="match status" value="1"/>
</dbReference>
<keyword evidence="5" id="KW-0342">GTP-binding</keyword>
<keyword evidence="6" id="KW-0472">Membrane</keyword>
<dbReference type="GO" id="GO:0003924">
    <property type="term" value="F:GTPase activity"/>
    <property type="evidence" value="ECO:0007669"/>
    <property type="project" value="InterPro"/>
</dbReference>
<dbReference type="AlphaFoldDB" id="A0A0L8GTA2"/>
<dbReference type="NCBIfam" id="TIGR00231">
    <property type="entry name" value="small_GTP"/>
    <property type="match status" value="1"/>
</dbReference>
<keyword evidence="2" id="KW-1003">Cell membrane</keyword>
<evidence type="ECO:0000256" key="9">
    <source>
        <dbReference type="ARBA" id="ARBA00038061"/>
    </source>
</evidence>
<dbReference type="InterPro" id="IPR001806">
    <property type="entry name" value="Small_GTPase"/>
</dbReference>
<dbReference type="SMART" id="SM00174">
    <property type="entry name" value="RHO"/>
    <property type="match status" value="1"/>
</dbReference>
<accession>A0A0L8GTA2</accession>
<name>A0A0L8GTA2_OCTBM</name>
<evidence type="ECO:0008006" key="11">
    <source>
        <dbReference type="Google" id="ProtNLM"/>
    </source>
</evidence>
<dbReference type="SMART" id="SM00173">
    <property type="entry name" value="RAS"/>
    <property type="match status" value="1"/>
</dbReference>
<dbReference type="FunFam" id="3.40.50.300:FF:000475">
    <property type="entry name" value="GTP-binding protein Rhes"/>
    <property type="match status" value="1"/>
</dbReference>
<evidence type="ECO:0000256" key="7">
    <source>
        <dbReference type="ARBA" id="ARBA00023288"/>
    </source>
</evidence>
<dbReference type="GO" id="GO:0005886">
    <property type="term" value="C:plasma membrane"/>
    <property type="evidence" value="ECO:0007669"/>
    <property type="project" value="UniProtKB-SubCell"/>
</dbReference>
<reference evidence="10" key="1">
    <citation type="submission" date="2015-07" db="EMBL/GenBank/DDBJ databases">
        <title>MeaNS - Measles Nucleotide Surveillance Program.</title>
        <authorList>
            <person name="Tran T."/>
            <person name="Druce J."/>
        </authorList>
    </citation>
    <scope>NUCLEOTIDE SEQUENCE</scope>
    <source>
        <strain evidence="10">UCB-OBI-ISO-001</strain>
        <tissue evidence="10">Gonad</tissue>
    </source>
</reference>
<dbReference type="InterPro" id="IPR005225">
    <property type="entry name" value="Small_GTP-bd"/>
</dbReference>
<keyword evidence="3" id="KW-0488">Methylation</keyword>
<dbReference type="PROSITE" id="PS51420">
    <property type="entry name" value="RHO"/>
    <property type="match status" value="1"/>
</dbReference>
<organism evidence="10">
    <name type="scientific">Octopus bimaculoides</name>
    <name type="common">California two-spotted octopus</name>
    <dbReference type="NCBI Taxonomy" id="37653"/>
    <lineage>
        <taxon>Eukaryota</taxon>
        <taxon>Metazoa</taxon>
        <taxon>Spiralia</taxon>
        <taxon>Lophotrochozoa</taxon>
        <taxon>Mollusca</taxon>
        <taxon>Cephalopoda</taxon>
        <taxon>Coleoidea</taxon>
        <taxon>Octopodiformes</taxon>
        <taxon>Octopoda</taxon>
        <taxon>Incirrata</taxon>
        <taxon>Octopodidae</taxon>
        <taxon>Octopus</taxon>
    </lineage>
</organism>
<dbReference type="InterPro" id="IPR027417">
    <property type="entry name" value="P-loop_NTPase"/>
</dbReference>
<dbReference type="GO" id="GO:0005525">
    <property type="term" value="F:GTP binding"/>
    <property type="evidence" value="ECO:0007669"/>
    <property type="project" value="UniProtKB-KW"/>
</dbReference>
<dbReference type="STRING" id="37653.A0A0L8GTA2"/>
<evidence type="ECO:0000256" key="6">
    <source>
        <dbReference type="ARBA" id="ARBA00023136"/>
    </source>
</evidence>
<comment type="similarity">
    <text evidence="9">Belongs to the small GTPase superfamily. RasD family.</text>
</comment>
<dbReference type="SMART" id="SM00175">
    <property type="entry name" value="RAB"/>
    <property type="match status" value="1"/>
</dbReference>
<gene>
    <name evidence="10" type="ORF">OCBIM_22028489mg</name>
</gene>
<evidence type="ECO:0000256" key="8">
    <source>
        <dbReference type="ARBA" id="ARBA00023289"/>
    </source>
</evidence>
<dbReference type="PRINTS" id="PR00449">
    <property type="entry name" value="RASTRNSFRMNG"/>
</dbReference>
<evidence type="ECO:0000256" key="4">
    <source>
        <dbReference type="ARBA" id="ARBA00022741"/>
    </source>
</evidence>
<dbReference type="OMA" id="WLSPALC"/>
<keyword evidence="7" id="KW-0449">Lipoprotein</keyword>
<keyword evidence="8" id="KW-0636">Prenylation</keyword>